<proteinExistence type="predicted"/>
<dbReference type="GO" id="GO:0050808">
    <property type="term" value="P:synapse organization"/>
    <property type="evidence" value="ECO:0007669"/>
    <property type="project" value="TreeGrafter"/>
</dbReference>
<evidence type="ECO:0000256" key="1">
    <source>
        <dbReference type="ARBA" id="ARBA00023319"/>
    </source>
</evidence>
<dbReference type="Proteomes" id="UP001292094">
    <property type="component" value="Unassembled WGS sequence"/>
</dbReference>
<comment type="caution">
    <text evidence="5">The sequence shown here is derived from an EMBL/GenBank/DDBJ whole genome shotgun (WGS) entry which is preliminary data.</text>
</comment>
<accession>A0AAE1TR88</accession>
<dbReference type="GO" id="GO:0008046">
    <property type="term" value="F:axon guidance receptor activity"/>
    <property type="evidence" value="ECO:0007669"/>
    <property type="project" value="TreeGrafter"/>
</dbReference>
<gene>
    <name evidence="5" type="ORF">Pmani_032858</name>
</gene>
<feature type="compositionally biased region" description="Low complexity" evidence="2">
    <location>
        <begin position="351"/>
        <end position="387"/>
    </location>
</feature>
<dbReference type="AlphaFoldDB" id="A0AAE1TR88"/>
<dbReference type="PANTHER" id="PTHR45080">
    <property type="entry name" value="CONTACTIN 5"/>
    <property type="match status" value="1"/>
</dbReference>
<dbReference type="InterPro" id="IPR003599">
    <property type="entry name" value="Ig_sub"/>
</dbReference>
<evidence type="ECO:0000256" key="3">
    <source>
        <dbReference type="SAM" id="Phobius"/>
    </source>
</evidence>
<feature type="region of interest" description="Disordered" evidence="2">
    <location>
        <begin position="349"/>
        <end position="387"/>
    </location>
</feature>
<feature type="non-terminal residue" evidence="5">
    <location>
        <position position="517"/>
    </location>
</feature>
<evidence type="ECO:0000256" key="2">
    <source>
        <dbReference type="SAM" id="MobiDB-lite"/>
    </source>
</evidence>
<feature type="region of interest" description="Disordered" evidence="2">
    <location>
        <begin position="15"/>
        <end position="45"/>
    </location>
</feature>
<feature type="domain" description="Ig-like" evidence="4">
    <location>
        <begin position="90"/>
        <end position="185"/>
    </location>
</feature>
<dbReference type="Gene3D" id="2.60.40.10">
    <property type="entry name" value="Immunoglobulins"/>
    <property type="match status" value="1"/>
</dbReference>
<dbReference type="Pfam" id="PF13927">
    <property type="entry name" value="Ig_3"/>
    <property type="match status" value="1"/>
</dbReference>
<dbReference type="GO" id="GO:0005886">
    <property type="term" value="C:plasma membrane"/>
    <property type="evidence" value="ECO:0007669"/>
    <property type="project" value="TreeGrafter"/>
</dbReference>
<evidence type="ECO:0000313" key="5">
    <source>
        <dbReference type="EMBL" id="KAK4294531.1"/>
    </source>
</evidence>
<keyword evidence="3" id="KW-0472">Membrane</keyword>
<dbReference type="EMBL" id="JAWZYT010004268">
    <property type="protein sequence ID" value="KAK4294531.1"/>
    <property type="molecule type" value="Genomic_DNA"/>
</dbReference>
<keyword evidence="6" id="KW-1185">Reference proteome</keyword>
<dbReference type="GO" id="GO:0043025">
    <property type="term" value="C:neuronal cell body"/>
    <property type="evidence" value="ECO:0007669"/>
    <property type="project" value="TreeGrafter"/>
</dbReference>
<evidence type="ECO:0000259" key="4">
    <source>
        <dbReference type="PROSITE" id="PS50835"/>
    </source>
</evidence>
<dbReference type="PANTHER" id="PTHR45080:SF33">
    <property type="entry name" value="IG-LIKE DOMAIN-CONTAINING PROTEIN"/>
    <property type="match status" value="1"/>
</dbReference>
<sequence length="517" mass="54273">WTFVQRGPIRPIRRRWGQHHPLVPGGLEPGPDHSVDQPAEPDRGGYGAPSWGWWWWGRARRASVGAYQCIAKVEGFPEISHTVGVFLKGPPVVRSEGVQWGGEGDTVMVQCLVTSASPRSVSVTWSHGGQLVDLDDPRFEVSEDLTSRGLRNTLVIHSARQTDFGPYNCSVQNAYGSDVFEILLNKKKTLPVLLTLFGVTAGIVLVLVAALVVILCAKRTPPRHKASKTGLPEKTVALQIADQNSTGNESDLKVELEQRTGSSLSNPNRKDSGGWGTGVGVVVGEEKDGGSVGEMVGAHEHCLVTPTTTNYFTSTTSPDPYLYNYMPPLKINGHLSNNRGRLSYGNYVDHSTLTNNNTNNNTNTNTSPPSATTTQSPPHAPTSPTITTTTTAAIGATGGGYIMGGVGGGVGGGGMGSYTNTTPPGSHPMYAYNNGYANHNFKAPSSSSSSSSTLPLSLHVTTSRGNGGPGGVGVGAGGGGGHNAAATIPRLGIPVDPSQYIVPPRTQVMQGALATHV</sequence>
<dbReference type="SMART" id="SM00409">
    <property type="entry name" value="IG"/>
    <property type="match status" value="1"/>
</dbReference>
<keyword evidence="3" id="KW-0812">Transmembrane</keyword>
<dbReference type="PROSITE" id="PS50835">
    <property type="entry name" value="IG_LIKE"/>
    <property type="match status" value="1"/>
</dbReference>
<dbReference type="GO" id="GO:0030424">
    <property type="term" value="C:axon"/>
    <property type="evidence" value="ECO:0007669"/>
    <property type="project" value="TreeGrafter"/>
</dbReference>
<reference evidence="5" key="1">
    <citation type="submission" date="2023-11" db="EMBL/GenBank/DDBJ databases">
        <title>Genome assemblies of two species of porcelain crab, Petrolisthes cinctipes and Petrolisthes manimaculis (Anomura: Porcellanidae).</title>
        <authorList>
            <person name="Angst P."/>
        </authorList>
    </citation>
    <scope>NUCLEOTIDE SEQUENCE</scope>
    <source>
        <strain evidence="5">PB745_02</strain>
        <tissue evidence="5">Gill</tissue>
    </source>
</reference>
<dbReference type="SUPFAM" id="SSF48726">
    <property type="entry name" value="Immunoglobulin"/>
    <property type="match status" value="1"/>
</dbReference>
<name>A0AAE1TR88_9EUCA</name>
<organism evidence="5 6">
    <name type="scientific">Petrolisthes manimaculis</name>
    <dbReference type="NCBI Taxonomy" id="1843537"/>
    <lineage>
        <taxon>Eukaryota</taxon>
        <taxon>Metazoa</taxon>
        <taxon>Ecdysozoa</taxon>
        <taxon>Arthropoda</taxon>
        <taxon>Crustacea</taxon>
        <taxon>Multicrustacea</taxon>
        <taxon>Malacostraca</taxon>
        <taxon>Eumalacostraca</taxon>
        <taxon>Eucarida</taxon>
        <taxon>Decapoda</taxon>
        <taxon>Pleocyemata</taxon>
        <taxon>Anomura</taxon>
        <taxon>Galatheoidea</taxon>
        <taxon>Porcellanidae</taxon>
        <taxon>Petrolisthes</taxon>
    </lineage>
</organism>
<keyword evidence="1" id="KW-0393">Immunoglobulin domain</keyword>
<dbReference type="InterPro" id="IPR007110">
    <property type="entry name" value="Ig-like_dom"/>
</dbReference>
<feature type="transmembrane region" description="Helical" evidence="3">
    <location>
        <begin position="192"/>
        <end position="217"/>
    </location>
</feature>
<keyword evidence="3" id="KW-1133">Transmembrane helix</keyword>
<dbReference type="InterPro" id="IPR050958">
    <property type="entry name" value="Cell_Adh-Cytoskel_Orgn"/>
</dbReference>
<dbReference type="InterPro" id="IPR013783">
    <property type="entry name" value="Ig-like_fold"/>
</dbReference>
<feature type="region of interest" description="Disordered" evidence="2">
    <location>
        <begin position="246"/>
        <end position="279"/>
    </location>
</feature>
<dbReference type="InterPro" id="IPR036179">
    <property type="entry name" value="Ig-like_dom_sf"/>
</dbReference>
<feature type="compositionally biased region" description="Basic and acidic residues" evidence="2">
    <location>
        <begin position="30"/>
        <end position="43"/>
    </location>
</feature>
<protein>
    <recommendedName>
        <fullName evidence="4">Ig-like domain-containing protein</fullName>
    </recommendedName>
</protein>
<evidence type="ECO:0000313" key="6">
    <source>
        <dbReference type="Proteomes" id="UP001292094"/>
    </source>
</evidence>
<dbReference type="GO" id="GO:0007156">
    <property type="term" value="P:homophilic cell adhesion via plasma membrane adhesion molecules"/>
    <property type="evidence" value="ECO:0007669"/>
    <property type="project" value="TreeGrafter"/>
</dbReference>